<accession>A0A699UTM0</accession>
<proteinExistence type="predicted"/>
<comment type="caution">
    <text evidence="1">The sequence shown here is derived from an EMBL/GenBank/DDBJ whole genome shotgun (WGS) entry which is preliminary data.</text>
</comment>
<feature type="non-terminal residue" evidence="1">
    <location>
        <position position="84"/>
    </location>
</feature>
<reference evidence="1" key="1">
    <citation type="journal article" date="2019" name="Sci. Rep.">
        <title>Draft genome of Tanacetum cinerariifolium, the natural source of mosquito coil.</title>
        <authorList>
            <person name="Yamashiro T."/>
            <person name="Shiraishi A."/>
            <person name="Satake H."/>
            <person name="Nakayama K."/>
        </authorList>
    </citation>
    <scope>NUCLEOTIDE SEQUENCE</scope>
</reference>
<dbReference type="EMBL" id="BKCJ011367373">
    <property type="protein sequence ID" value="GFD26265.1"/>
    <property type="molecule type" value="Genomic_DNA"/>
</dbReference>
<name>A0A699UTM0_TANCI</name>
<sequence length="84" mass="8983">NHHIPVNDVTRLQALVDKKKVVVTEATIRDILHLDDAEAQEVGEGVAYEMHDEGVPTAGIVAEGDVSAVEDVVPTTDEEPSIPS</sequence>
<feature type="non-terminal residue" evidence="1">
    <location>
        <position position="1"/>
    </location>
</feature>
<organism evidence="1">
    <name type="scientific">Tanacetum cinerariifolium</name>
    <name type="common">Dalmatian daisy</name>
    <name type="synonym">Chrysanthemum cinerariifolium</name>
    <dbReference type="NCBI Taxonomy" id="118510"/>
    <lineage>
        <taxon>Eukaryota</taxon>
        <taxon>Viridiplantae</taxon>
        <taxon>Streptophyta</taxon>
        <taxon>Embryophyta</taxon>
        <taxon>Tracheophyta</taxon>
        <taxon>Spermatophyta</taxon>
        <taxon>Magnoliopsida</taxon>
        <taxon>eudicotyledons</taxon>
        <taxon>Gunneridae</taxon>
        <taxon>Pentapetalae</taxon>
        <taxon>asterids</taxon>
        <taxon>campanulids</taxon>
        <taxon>Asterales</taxon>
        <taxon>Asteraceae</taxon>
        <taxon>Asteroideae</taxon>
        <taxon>Anthemideae</taxon>
        <taxon>Anthemidinae</taxon>
        <taxon>Tanacetum</taxon>
    </lineage>
</organism>
<gene>
    <name evidence="1" type="ORF">Tci_898234</name>
</gene>
<protein>
    <submittedName>
        <fullName evidence="1">Uncharacterized protein</fullName>
    </submittedName>
</protein>
<dbReference type="AlphaFoldDB" id="A0A699UTM0"/>
<evidence type="ECO:0000313" key="1">
    <source>
        <dbReference type="EMBL" id="GFD26265.1"/>
    </source>
</evidence>